<keyword evidence="1" id="KW-1133">Transmembrane helix</keyword>
<dbReference type="Proteomes" id="UP000663090">
    <property type="component" value="Chromosome"/>
</dbReference>
<reference evidence="2 3" key="1">
    <citation type="submission" date="2021-02" db="EMBL/GenBank/DDBJ databases">
        <title>De Novo genome assembly of isolated myxobacteria.</title>
        <authorList>
            <person name="Stevens D.C."/>
        </authorList>
    </citation>
    <scope>NUCLEOTIDE SEQUENCE [LARGE SCALE GENOMIC DNA]</scope>
    <source>
        <strain evidence="2 3">SCHIC003</strain>
    </source>
</reference>
<organism evidence="2 3">
    <name type="scientific">Myxococcus landrumensis</name>
    <dbReference type="NCBI Taxonomy" id="2813577"/>
    <lineage>
        <taxon>Bacteria</taxon>
        <taxon>Pseudomonadati</taxon>
        <taxon>Myxococcota</taxon>
        <taxon>Myxococcia</taxon>
        <taxon>Myxococcales</taxon>
        <taxon>Cystobacterineae</taxon>
        <taxon>Myxococcaceae</taxon>
        <taxon>Myxococcus</taxon>
    </lineage>
</organism>
<dbReference type="InterPro" id="IPR046492">
    <property type="entry name" value="DUF6585"/>
</dbReference>
<sequence>MGFVLIYLSSAALLESVSIYLLPGVVIRTLLRSQFGFFLLLLGIPSGLYMLGWRGIDFFFWALSPRLLVVDAQGLRSGKASLLWKDLQSVVRNHDQDRMDFRHSHGKYRLRMHLWSDADHLEEHVTERVISTLLPRVHRQVVAGEEVPFGPLTLSEDGLALKRKLFQWEDIDSIRFQDSDDSGVASRTLFLTANGRVHKIDEEKIVNAPVLLAYLSARLES</sequence>
<evidence type="ECO:0000256" key="1">
    <source>
        <dbReference type="SAM" id="Phobius"/>
    </source>
</evidence>
<feature type="transmembrane region" description="Helical" evidence="1">
    <location>
        <begin position="35"/>
        <end position="52"/>
    </location>
</feature>
<keyword evidence="3" id="KW-1185">Reference proteome</keyword>
<accession>A0ABX7NFV5</accession>
<protein>
    <submittedName>
        <fullName evidence="2">Uncharacterized protein</fullName>
    </submittedName>
</protein>
<evidence type="ECO:0000313" key="2">
    <source>
        <dbReference type="EMBL" id="QSQ16384.1"/>
    </source>
</evidence>
<dbReference type="RefSeq" id="WP_206718044.1">
    <property type="nucleotide sequence ID" value="NZ_CP071091.1"/>
</dbReference>
<feature type="transmembrane region" description="Helical" evidence="1">
    <location>
        <begin position="6"/>
        <end position="23"/>
    </location>
</feature>
<keyword evidence="1" id="KW-0472">Membrane</keyword>
<dbReference type="EMBL" id="CP071091">
    <property type="protein sequence ID" value="QSQ16384.1"/>
    <property type="molecule type" value="Genomic_DNA"/>
</dbReference>
<gene>
    <name evidence="2" type="ORF">JY572_10185</name>
</gene>
<evidence type="ECO:0000313" key="3">
    <source>
        <dbReference type="Proteomes" id="UP000663090"/>
    </source>
</evidence>
<dbReference type="Pfam" id="PF20226">
    <property type="entry name" value="DUF6585"/>
    <property type="match status" value="1"/>
</dbReference>
<proteinExistence type="predicted"/>
<name>A0ABX7NFV5_9BACT</name>
<keyword evidence="1" id="KW-0812">Transmembrane</keyword>